<evidence type="ECO:0000313" key="2">
    <source>
        <dbReference type="Proteomes" id="UP000033188"/>
    </source>
</evidence>
<name>A0A061CZA1_BABBI</name>
<proteinExistence type="predicted"/>
<keyword evidence="2" id="KW-1185">Reference proteome</keyword>
<reference evidence="2" key="1">
    <citation type="journal article" date="2014" name="Nucleic Acids Res.">
        <title>The evolutionary dynamics of variant antigen genes in Babesia reveal a history of genomic innovation underlying host-parasite interaction.</title>
        <authorList>
            <person name="Jackson A.P."/>
            <person name="Otto T.D."/>
            <person name="Darby A."/>
            <person name="Ramaprasad A."/>
            <person name="Xia D."/>
            <person name="Echaide I.E."/>
            <person name="Farber M."/>
            <person name="Gahlot S."/>
            <person name="Gamble J."/>
            <person name="Gupta D."/>
            <person name="Gupta Y."/>
            <person name="Jackson L."/>
            <person name="Malandrin L."/>
            <person name="Malas T.B."/>
            <person name="Moussa E."/>
            <person name="Nair M."/>
            <person name="Reid A.J."/>
            <person name="Sanders M."/>
            <person name="Sharma J."/>
            <person name="Tracey A."/>
            <person name="Quail M.A."/>
            <person name="Weir W."/>
            <person name="Wastling J.M."/>
            <person name="Hall N."/>
            <person name="Willadsen P."/>
            <person name="Lingelbach K."/>
            <person name="Shiels B."/>
            <person name="Tait A."/>
            <person name="Berriman M."/>
            <person name="Allred D.R."/>
            <person name="Pain A."/>
        </authorList>
    </citation>
    <scope>NUCLEOTIDE SEQUENCE [LARGE SCALE GENOMIC DNA]</scope>
    <source>
        <strain evidence="2">Bond</strain>
    </source>
</reference>
<dbReference type="Proteomes" id="UP000033188">
    <property type="component" value="Chromosome 1"/>
</dbReference>
<dbReference type="VEuPathDB" id="PiroplasmaDB:BBBOND_0100820"/>
<dbReference type="RefSeq" id="XP_012765939.1">
    <property type="nucleotide sequence ID" value="XM_012910485.1"/>
</dbReference>
<accession>A0A061CZA1</accession>
<sequence length="87" mass="9772">MRVLLLDVSVYSKGEVHKEGRKHCVNVVPVFSSSSLSHISCPRCHLHVAIPAGTKSYLQASFTLRIMVFFRRKILCTILTACTKRVV</sequence>
<evidence type="ECO:0000313" key="1">
    <source>
        <dbReference type="EMBL" id="CDR93753.1"/>
    </source>
</evidence>
<organism evidence="1 2">
    <name type="scientific">Babesia bigemina</name>
    <dbReference type="NCBI Taxonomy" id="5866"/>
    <lineage>
        <taxon>Eukaryota</taxon>
        <taxon>Sar</taxon>
        <taxon>Alveolata</taxon>
        <taxon>Apicomplexa</taxon>
        <taxon>Aconoidasida</taxon>
        <taxon>Piroplasmida</taxon>
        <taxon>Babesiidae</taxon>
        <taxon>Babesia</taxon>
    </lineage>
</organism>
<protein>
    <submittedName>
        <fullName evidence="1">Uncharacterized protein</fullName>
    </submittedName>
</protein>
<dbReference type="EMBL" id="LK391707">
    <property type="protein sequence ID" value="CDR93753.1"/>
    <property type="molecule type" value="Genomic_DNA"/>
</dbReference>
<gene>
    <name evidence="1" type="ORF">BBBOND_0100820</name>
</gene>
<dbReference type="KEGG" id="bbig:BBBOND_0100820"/>
<dbReference type="AlphaFoldDB" id="A0A061CZA1"/>
<dbReference type="GeneID" id="24562294"/>